<evidence type="ECO:0000256" key="1">
    <source>
        <dbReference type="ARBA" id="ARBA00008668"/>
    </source>
</evidence>
<gene>
    <name evidence="5" type="ORF">Fmac_027050</name>
</gene>
<sequence length="358" mass="39762">MGNTLLLFISFFIFSLGHLEAQKAPAVYVFGDSLVDVGNNNYLALSVEKAILPHYGIDLPTKKPSGRFSNGKNAADLIAEKLGLPTSPPYLSLVSKVHSNKKNVSFLGGVNFASGGAGIFNGSDDGFRQSIPLTKQVEYYTKVYELLKQQIEASTLEKHLSKSIFFVVIGSNDIFRYSDSKDLQKKIALQQYVDSMASTLNVQLQRLYNSGAKKFEIVGVSAIGCCPAYRIRNKTECVSETNYLSFKYNEALQSMLKKWKLENKDISYSYFDTYAAIEDLVHNPTSYGFANVKAACCGLGELNAEFPCLPISNLCSNRHDHVFWDPFHPTEAAARILVNELFSSKYTSPINMEQLLAI</sequence>
<evidence type="ECO:0000256" key="4">
    <source>
        <dbReference type="SAM" id="SignalP"/>
    </source>
</evidence>
<evidence type="ECO:0000313" key="5">
    <source>
        <dbReference type="EMBL" id="KAL2322671.1"/>
    </source>
</evidence>
<dbReference type="AlphaFoldDB" id="A0ABD1LGV4"/>
<dbReference type="InterPro" id="IPR035669">
    <property type="entry name" value="SGNH_plant_lipase-like"/>
</dbReference>
<organism evidence="5 6">
    <name type="scientific">Flemingia macrophylla</name>
    <dbReference type="NCBI Taxonomy" id="520843"/>
    <lineage>
        <taxon>Eukaryota</taxon>
        <taxon>Viridiplantae</taxon>
        <taxon>Streptophyta</taxon>
        <taxon>Embryophyta</taxon>
        <taxon>Tracheophyta</taxon>
        <taxon>Spermatophyta</taxon>
        <taxon>Magnoliopsida</taxon>
        <taxon>eudicotyledons</taxon>
        <taxon>Gunneridae</taxon>
        <taxon>Pentapetalae</taxon>
        <taxon>rosids</taxon>
        <taxon>fabids</taxon>
        <taxon>Fabales</taxon>
        <taxon>Fabaceae</taxon>
        <taxon>Papilionoideae</taxon>
        <taxon>50 kb inversion clade</taxon>
        <taxon>NPAAA clade</taxon>
        <taxon>indigoferoid/millettioid clade</taxon>
        <taxon>Phaseoleae</taxon>
        <taxon>Flemingia</taxon>
    </lineage>
</organism>
<keyword evidence="3" id="KW-0442">Lipid degradation</keyword>
<dbReference type="Pfam" id="PF00657">
    <property type="entry name" value="Lipase_GDSL"/>
    <property type="match status" value="1"/>
</dbReference>
<keyword evidence="6" id="KW-1185">Reference proteome</keyword>
<evidence type="ECO:0000256" key="3">
    <source>
        <dbReference type="ARBA" id="ARBA00022963"/>
    </source>
</evidence>
<feature type="chain" id="PRO_5044827384" description="GDSL esterase/lipase" evidence="4">
    <location>
        <begin position="22"/>
        <end position="358"/>
    </location>
</feature>
<evidence type="ECO:0000256" key="2">
    <source>
        <dbReference type="ARBA" id="ARBA00022801"/>
    </source>
</evidence>
<accession>A0ABD1LGV4</accession>
<name>A0ABD1LGV4_9FABA</name>
<comment type="similarity">
    <text evidence="1">Belongs to the 'GDSL' lipolytic enzyme family.</text>
</comment>
<dbReference type="GO" id="GO:0016787">
    <property type="term" value="F:hydrolase activity"/>
    <property type="evidence" value="ECO:0007669"/>
    <property type="project" value="UniProtKB-KW"/>
</dbReference>
<dbReference type="Gene3D" id="3.40.50.1110">
    <property type="entry name" value="SGNH hydrolase"/>
    <property type="match status" value="1"/>
</dbReference>
<dbReference type="PANTHER" id="PTHR45648">
    <property type="entry name" value="GDSL LIPASE/ACYLHYDROLASE FAMILY PROTEIN (AFU_ORTHOLOGUE AFUA_4G14700)"/>
    <property type="match status" value="1"/>
</dbReference>
<keyword evidence="3" id="KW-0443">Lipid metabolism</keyword>
<dbReference type="EMBL" id="JBGMDY010000009">
    <property type="protein sequence ID" value="KAL2322671.1"/>
    <property type="molecule type" value="Genomic_DNA"/>
</dbReference>
<feature type="signal peptide" evidence="4">
    <location>
        <begin position="1"/>
        <end position="21"/>
    </location>
</feature>
<evidence type="ECO:0008006" key="7">
    <source>
        <dbReference type="Google" id="ProtNLM"/>
    </source>
</evidence>
<dbReference type="SUPFAM" id="SSF52266">
    <property type="entry name" value="SGNH hydrolase"/>
    <property type="match status" value="1"/>
</dbReference>
<dbReference type="InterPro" id="IPR001087">
    <property type="entry name" value="GDSL"/>
</dbReference>
<proteinExistence type="inferred from homology"/>
<comment type="caution">
    <text evidence="5">The sequence shown here is derived from an EMBL/GenBank/DDBJ whole genome shotgun (WGS) entry which is preliminary data.</text>
</comment>
<keyword evidence="4" id="KW-0732">Signal</keyword>
<dbReference type="InterPro" id="IPR036514">
    <property type="entry name" value="SGNH_hydro_sf"/>
</dbReference>
<reference evidence="5 6" key="1">
    <citation type="submission" date="2024-08" db="EMBL/GenBank/DDBJ databases">
        <title>Insights into the chromosomal genome structure of Flemingia macrophylla.</title>
        <authorList>
            <person name="Ding Y."/>
            <person name="Zhao Y."/>
            <person name="Bi W."/>
            <person name="Wu M."/>
            <person name="Zhao G."/>
            <person name="Gong Y."/>
            <person name="Li W."/>
            <person name="Zhang P."/>
        </authorList>
    </citation>
    <scope>NUCLEOTIDE SEQUENCE [LARGE SCALE GENOMIC DNA]</scope>
    <source>
        <strain evidence="5">DYQJB</strain>
        <tissue evidence="5">Leaf</tissue>
    </source>
</reference>
<evidence type="ECO:0000313" key="6">
    <source>
        <dbReference type="Proteomes" id="UP001603857"/>
    </source>
</evidence>
<dbReference type="GO" id="GO:0016042">
    <property type="term" value="P:lipid catabolic process"/>
    <property type="evidence" value="ECO:0007669"/>
    <property type="project" value="UniProtKB-KW"/>
</dbReference>
<dbReference type="CDD" id="cd01837">
    <property type="entry name" value="SGNH_plant_lipase_like"/>
    <property type="match status" value="1"/>
</dbReference>
<dbReference type="InterPro" id="IPR051058">
    <property type="entry name" value="GDSL_Est/Lipase"/>
</dbReference>
<dbReference type="PANTHER" id="PTHR45648:SF106">
    <property type="entry name" value="ANTHER-SPECIFIC PROLINE-RICH PROTEIN APG"/>
    <property type="match status" value="1"/>
</dbReference>
<protein>
    <recommendedName>
        <fullName evidence="7">GDSL esterase/lipase</fullName>
    </recommendedName>
</protein>
<keyword evidence="2" id="KW-0378">Hydrolase</keyword>
<dbReference type="Proteomes" id="UP001603857">
    <property type="component" value="Unassembled WGS sequence"/>
</dbReference>